<feature type="compositionally biased region" description="Polar residues" evidence="9">
    <location>
        <begin position="910"/>
        <end position="925"/>
    </location>
</feature>
<dbReference type="Proteomes" id="UP000236544">
    <property type="component" value="Unassembled WGS sequence"/>
</dbReference>
<dbReference type="InterPro" id="IPR007219">
    <property type="entry name" value="XnlR_reg_dom"/>
</dbReference>
<feature type="compositionally biased region" description="Basic residues" evidence="9">
    <location>
        <begin position="1158"/>
        <end position="1167"/>
    </location>
</feature>
<dbReference type="GO" id="GO:0003677">
    <property type="term" value="F:DNA binding"/>
    <property type="evidence" value="ECO:0007669"/>
    <property type="project" value="UniProtKB-KW"/>
</dbReference>
<dbReference type="Pfam" id="PF04082">
    <property type="entry name" value="Fungal_trans"/>
    <property type="match status" value="1"/>
</dbReference>
<feature type="region of interest" description="Disordered" evidence="9">
    <location>
        <begin position="857"/>
        <end position="925"/>
    </location>
</feature>
<dbReference type="GO" id="GO:0045944">
    <property type="term" value="P:positive regulation of transcription by RNA polymerase II"/>
    <property type="evidence" value="ECO:0007669"/>
    <property type="project" value="UniProtKB-ARBA"/>
</dbReference>
<feature type="compositionally biased region" description="Polar residues" evidence="9">
    <location>
        <begin position="1034"/>
        <end position="1059"/>
    </location>
</feature>
<keyword evidence="3" id="KW-0862">Zinc</keyword>
<evidence type="ECO:0000313" key="11">
    <source>
        <dbReference type="EMBL" id="CUS21419.1"/>
    </source>
</evidence>
<feature type="compositionally biased region" description="Basic and acidic residues" evidence="9">
    <location>
        <begin position="888"/>
        <end position="901"/>
    </location>
</feature>
<dbReference type="InterPro" id="IPR050987">
    <property type="entry name" value="AtrR-like"/>
</dbReference>
<protein>
    <submittedName>
        <fullName evidence="11">LAQU0S03e02168g1_1</fullName>
    </submittedName>
</protein>
<feature type="region of interest" description="Disordered" evidence="9">
    <location>
        <begin position="153"/>
        <end position="179"/>
    </location>
</feature>
<dbReference type="CDD" id="cd15485">
    <property type="entry name" value="ZIP_Cat8"/>
    <property type="match status" value="1"/>
</dbReference>
<keyword evidence="6" id="KW-0804">Transcription</keyword>
<keyword evidence="8" id="KW-0175">Coiled coil</keyword>
<dbReference type="GO" id="GO:0005634">
    <property type="term" value="C:nucleus"/>
    <property type="evidence" value="ECO:0007669"/>
    <property type="project" value="UniProtKB-SubCell"/>
</dbReference>
<evidence type="ECO:0000256" key="1">
    <source>
        <dbReference type="ARBA" id="ARBA00004123"/>
    </source>
</evidence>
<dbReference type="InterPro" id="IPR001138">
    <property type="entry name" value="Zn2Cys6_DnaBD"/>
</dbReference>
<dbReference type="FunFam" id="4.10.240.10:FF:000007">
    <property type="entry name" value="C6 transcription factor FacB"/>
    <property type="match status" value="1"/>
</dbReference>
<keyword evidence="7" id="KW-0539">Nucleus</keyword>
<feature type="region of interest" description="Disordered" evidence="9">
    <location>
        <begin position="24"/>
        <end position="65"/>
    </location>
</feature>
<dbReference type="InterPro" id="IPR036864">
    <property type="entry name" value="Zn2-C6_fun-type_DNA-bd_sf"/>
</dbReference>
<keyword evidence="2" id="KW-0479">Metal-binding</keyword>
<sequence length="1206" mass="132639">MGEQENESFGPRFIRTLGSQSLSVINPLSSQPSSISQSPAQPKANTNTHTTATASISPTASATPSSNYRVAQACDRCRSKKTRCDGKRPQCSQCAAVGFECKVSDKLSRRAFPRGYTETLEERVRELEAENRRLVALCDLKDEQMHLVYKYSSNKRPEPSSTEEEQMLEQLSSSNGGSLRVSSTNLYLLNKTSPEGHEVSENHKCQGIDCNHTSHPHLHEKPVSTTLSDPTTISFEQHEAPGLPAVKALSSMANHEYSTQLACLVALSVPRSTEEILFIPQLLARLGQVHGLTSKQCLYTASLLASLKEPSQAVIPKTDGLDELKFTSLWEIDDPMRFFKDSCKFDLSSDNDAELLSISEIEDLISIYFEECHALIPVLNENEFYKYYNKFKESLTMDSNFFGKTTSSFAHRSKAISYKIFACILLVVCQLGIMSKVKREQLPVKSKFSRIMAYYNNAILALKLNPYFSVKTTSVKTLQLMSLLLFYFLNVGEVSSVYELRGTIVSMAQQLRLHRCPSAVLGTEGSTMSKSEQGDRRLLFWGIYYLDVFSALQLGVPRLLKDHEIECALPISENGHVGVSLADQVIRLEGQVSEFSLSLLRFSKILGNILDSIFKRGMTSSVAQQVALIHENALDSWRRGLPKNLTFELDVNGTINMEELNSGQHWKKDYSSAPSCDNRTLMVLYFLVKCLVHLPVLAAKPLLGGSSEVDTDATLAFDDASSGADRSSSSYVLLQQATNTFLGVQSSLKSRHLSLALNLPRIKARFALLSARGILEYTKGGALFQGNKALLLDVVKELETTKRLEIPGSLSWHSLILLDMAVSLIMQPPHTKAGKLDKLLEAKLGYYNKLMGRSANVASTKRKKEEDNTGLPNATKLTPLSSDSNSPLEKRVKLEHTEKLGETPVGVKNAEQSNGNTQGHYDANWSNQNQQHSTVAEAFHLDPVLNNNPFSNGDLTAFFSADNGIPNLSGGASLLNMVGVAQGNNTSGNNTQNSVNTNSQQTTLFNDGLFRVPSNGDFLKDYYRVPGASSSQLNLMLTGSGSSSSNQRQAKQQQTNSTDPGFGFTVDASLGLAPLLAWSPEAAQEPIEASDHDTRNDPGTRQKSDVAPSAELVAGPSQPTDVTAVDQVSQQQRRAGSHDHIYAQDQSLEDSAITMPTRPHRGPRRRWNSTTGAAAITPTSDRPRNPPASETDESLQDLFRWQNSGF</sequence>
<evidence type="ECO:0000256" key="5">
    <source>
        <dbReference type="ARBA" id="ARBA00023125"/>
    </source>
</evidence>
<evidence type="ECO:0000256" key="6">
    <source>
        <dbReference type="ARBA" id="ARBA00023163"/>
    </source>
</evidence>
<dbReference type="EMBL" id="LN890565">
    <property type="protein sequence ID" value="CUS21419.1"/>
    <property type="molecule type" value="Genomic_DNA"/>
</dbReference>
<evidence type="ECO:0000256" key="3">
    <source>
        <dbReference type="ARBA" id="ARBA00022833"/>
    </source>
</evidence>
<dbReference type="GO" id="GO:0006351">
    <property type="term" value="P:DNA-templated transcription"/>
    <property type="evidence" value="ECO:0007669"/>
    <property type="project" value="InterPro"/>
</dbReference>
<proteinExistence type="predicted"/>
<dbReference type="OrthoDB" id="1924787at2759"/>
<reference evidence="12" key="1">
    <citation type="submission" date="2015-10" db="EMBL/GenBank/DDBJ databases">
        <authorList>
            <person name="Devillers H."/>
        </authorList>
    </citation>
    <scope>NUCLEOTIDE SEQUENCE [LARGE SCALE GENOMIC DNA]</scope>
</reference>
<keyword evidence="12" id="KW-1185">Reference proteome</keyword>
<gene>
    <name evidence="11" type="ORF">LAQU0_S03e02168g</name>
</gene>
<dbReference type="SMART" id="SM00906">
    <property type="entry name" value="Fungal_trans"/>
    <property type="match status" value="1"/>
</dbReference>
<keyword evidence="4" id="KW-0805">Transcription regulation</keyword>
<dbReference type="CDD" id="cd12148">
    <property type="entry name" value="fungal_TF_MHR"/>
    <property type="match status" value="1"/>
</dbReference>
<evidence type="ECO:0000256" key="4">
    <source>
        <dbReference type="ARBA" id="ARBA00023015"/>
    </source>
</evidence>
<feature type="region of interest" description="Disordered" evidence="9">
    <location>
        <begin position="1034"/>
        <end position="1065"/>
    </location>
</feature>
<dbReference type="PANTHER" id="PTHR46910">
    <property type="entry name" value="TRANSCRIPTION FACTOR PDR1"/>
    <property type="match status" value="1"/>
</dbReference>
<dbReference type="SMART" id="SM00066">
    <property type="entry name" value="GAL4"/>
    <property type="match status" value="1"/>
</dbReference>
<dbReference type="PROSITE" id="PS50048">
    <property type="entry name" value="ZN2_CY6_FUNGAL_2"/>
    <property type="match status" value="1"/>
</dbReference>
<comment type="subcellular location">
    <subcellularLocation>
        <location evidence="1">Nucleus</location>
    </subcellularLocation>
</comment>
<feature type="region of interest" description="Disordered" evidence="9">
    <location>
        <begin position="1085"/>
        <end position="1206"/>
    </location>
</feature>
<dbReference type="PROSITE" id="PS00463">
    <property type="entry name" value="ZN2_CY6_FUNGAL_1"/>
    <property type="match status" value="1"/>
</dbReference>
<dbReference type="GO" id="GO:0008270">
    <property type="term" value="F:zinc ion binding"/>
    <property type="evidence" value="ECO:0007669"/>
    <property type="project" value="InterPro"/>
</dbReference>
<evidence type="ECO:0000256" key="9">
    <source>
        <dbReference type="SAM" id="MobiDB-lite"/>
    </source>
</evidence>
<dbReference type="CDD" id="cd00067">
    <property type="entry name" value="GAL4"/>
    <property type="match status" value="1"/>
</dbReference>
<organism evidence="11 12">
    <name type="scientific">Lachancea quebecensis</name>
    <dbReference type="NCBI Taxonomy" id="1654605"/>
    <lineage>
        <taxon>Eukaryota</taxon>
        <taxon>Fungi</taxon>
        <taxon>Dikarya</taxon>
        <taxon>Ascomycota</taxon>
        <taxon>Saccharomycotina</taxon>
        <taxon>Saccharomycetes</taxon>
        <taxon>Saccharomycetales</taxon>
        <taxon>Saccharomycetaceae</taxon>
        <taxon>Lachancea</taxon>
    </lineage>
</organism>
<feature type="compositionally biased region" description="Low complexity" evidence="9">
    <location>
        <begin position="168"/>
        <end position="179"/>
    </location>
</feature>
<feature type="compositionally biased region" description="Polar residues" evidence="9">
    <location>
        <begin position="870"/>
        <end position="887"/>
    </location>
</feature>
<evidence type="ECO:0000256" key="7">
    <source>
        <dbReference type="ARBA" id="ARBA00023242"/>
    </source>
</evidence>
<evidence type="ECO:0000256" key="2">
    <source>
        <dbReference type="ARBA" id="ARBA00022723"/>
    </source>
</evidence>
<feature type="coiled-coil region" evidence="8">
    <location>
        <begin position="117"/>
        <end position="144"/>
    </location>
</feature>
<name>A0A0N7ML65_9SACH</name>
<evidence type="ECO:0000256" key="8">
    <source>
        <dbReference type="SAM" id="Coils"/>
    </source>
</evidence>
<accession>A0A0N7ML65</accession>
<dbReference type="AlphaFoldDB" id="A0A0N7ML65"/>
<dbReference type="Gene3D" id="4.10.240.10">
    <property type="entry name" value="Zn(2)-C6 fungal-type DNA-binding domain"/>
    <property type="match status" value="1"/>
</dbReference>
<feature type="compositionally biased region" description="Polar residues" evidence="9">
    <location>
        <begin position="1168"/>
        <end position="1180"/>
    </location>
</feature>
<dbReference type="PANTHER" id="PTHR46910:SF12">
    <property type="entry name" value="REGULATORY PROTEIN CAT8"/>
    <property type="match status" value="1"/>
</dbReference>
<dbReference type="GO" id="GO:0000981">
    <property type="term" value="F:DNA-binding transcription factor activity, RNA polymerase II-specific"/>
    <property type="evidence" value="ECO:0007669"/>
    <property type="project" value="InterPro"/>
</dbReference>
<feature type="domain" description="Zn(2)-C6 fungal-type" evidence="10">
    <location>
        <begin position="73"/>
        <end position="103"/>
    </location>
</feature>
<dbReference type="SUPFAM" id="SSF57701">
    <property type="entry name" value="Zn2/Cys6 DNA-binding domain"/>
    <property type="match status" value="1"/>
</dbReference>
<evidence type="ECO:0000259" key="10">
    <source>
        <dbReference type="PROSITE" id="PS50048"/>
    </source>
</evidence>
<feature type="compositionally biased region" description="Polar residues" evidence="9">
    <location>
        <begin position="1117"/>
        <end position="1134"/>
    </location>
</feature>
<dbReference type="Pfam" id="PF00172">
    <property type="entry name" value="Zn_clus"/>
    <property type="match status" value="1"/>
</dbReference>
<feature type="compositionally biased region" description="Low complexity" evidence="9">
    <location>
        <begin position="29"/>
        <end position="65"/>
    </location>
</feature>
<feature type="compositionally biased region" description="Basic and acidic residues" evidence="9">
    <location>
        <begin position="1089"/>
        <end position="1104"/>
    </location>
</feature>
<evidence type="ECO:0000313" key="12">
    <source>
        <dbReference type="Proteomes" id="UP000236544"/>
    </source>
</evidence>
<keyword evidence="5" id="KW-0238">DNA-binding</keyword>